<dbReference type="RefSeq" id="WP_114840967.1">
    <property type="nucleotide sequence ID" value="NZ_CP031219.1"/>
</dbReference>
<dbReference type="Proteomes" id="UP000290092">
    <property type="component" value="Unassembled WGS sequence"/>
</dbReference>
<proteinExistence type="predicted"/>
<protein>
    <submittedName>
        <fullName evidence="1">Uncharacterized protein</fullName>
    </submittedName>
</protein>
<gene>
    <name evidence="1" type="ORF">CP985_00635</name>
</gene>
<dbReference type="KEGG" id="amyt:AMYT_0473"/>
<name>A0AAX2AJZ3_9BACT</name>
<evidence type="ECO:0000313" key="1">
    <source>
        <dbReference type="EMBL" id="RXK16960.1"/>
    </source>
</evidence>
<organism evidence="1 2">
    <name type="scientific">Malaciobacter mytili LMG 24559</name>
    <dbReference type="NCBI Taxonomy" id="1032238"/>
    <lineage>
        <taxon>Bacteria</taxon>
        <taxon>Pseudomonadati</taxon>
        <taxon>Campylobacterota</taxon>
        <taxon>Epsilonproteobacteria</taxon>
        <taxon>Campylobacterales</taxon>
        <taxon>Arcobacteraceae</taxon>
        <taxon>Malaciobacter</taxon>
    </lineage>
</organism>
<dbReference type="AlphaFoldDB" id="A0AAX2AJZ3"/>
<sequence length="114" mass="13029">MLLPNNATKIQIENTTVDFYEFEKDNITYLYFDTSLCGVPEPMINAMAGLKAINDTNKKLIMKNHQLPNGLFPKIDKVFDFEIQRLEEGDVLITFAYKKDSLAEVDFSNNKCLG</sequence>
<accession>A0AAX2AJZ3</accession>
<dbReference type="EMBL" id="NXID01000002">
    <property type="protein sequence ID" value="RXK16960.1"/>
    <property type="molecule type" value="Genomic_DNA"/>
</dbReference>
<keyword evidence="2" id="KW-1185">Reference proteome</keyword>
<comment type="caution">
    <text evidence="1">The sequence shown here is derived from an EMBL/GenBank/DDBJ whole genome shotgun (WGS) entry which is preliminary data.</text>
</comment>
<reference evidence="1 2" key="1">
    <citation type="submission" date="2017-09" db="EMBL/GenBank/DDBJ databases">
        <title>Genomics of the genus Arcobacter.</title>
        <authorList>
            <person name="Perez-Cataluna A."/>
            <person name="Figueras M.J."/>
            <person name="Salas-Masso N."/>
        </authorList>
    </citation>
    <scope>NUCLEOTIDE SEQUENCE [LARGE SCALE GENOMIC DNA]</scope>
    <source>
        <strain evidence="1 2">CECT 7386</strain>
    </source>
</reference>
<evidence type="ECO:0000313" key="2">
    <source>
        <dbReference type="Proteomes" id="UP000290092"/>
    </source>
</evidence>